<feature type="transmembrane region" description="Helical" evidence="7">
    <location>
        <begin position="403"/>
        <end position="426"/>
    </location>
</feature>
<gene>
    <name evidence="9" type="ORF">P8192_11755</name>
</gene>
<comment type="subcellular location">
    <subcellularLocation>
        <location evidence="1">Cell membrane</location>
        <topology evidence="1">Multi-pass membrane protein</topology>
    </subcellularLocation>
</comment>
<dbReference type="PRINTS" id="PR00702">
    <property type="entry name" value="ACRIFLAVINRP"/>
</dbReference>
<keyword evidence="3 7" id="KW-0812">Transmembrane</keyword>
<proteinExistence type="predicted"/>
<organism evidence="9 10">
    <name type="scientific">Citricoccus muralis</name>
    <dbReference type="NCBI Taxonomy" id="169134"/>
    <lineage>
        <taxon>Bacteria</taxon>
        <taxon>Bacillati</taxon>
        <taxon>Actinomycetota</taxon>
        <taxon>Actinomycetes</taxon>
        <taxon>Micrococcales</taxon>
        <taxon>Micrococcaceae</taxon>
        <taxon>Citricoccus</taxon>
    </lineage>
</organism>
<feature type="transmembrane region" description="Helical" evidence="7">
    <location>
        <begin position="807"/>
        <end position="830"/>
    </location>
</feature>
<dbReference type="EMBL" id="CP121252">
    <property type="protein sequence ID" value="WFP16058.1"/>
    <property type="molecule type" value="Genomic_DNA"/>
</dbReference>
<evidence type="ECO:0000259" key="8">
    <source>
        <dbReference type="PROSITE" id="PS50156"/>
    </source>
</evidence>
<evidence type="ECO:0000256" key="2">
    <source>
        <dbReference type="ARBA" id="ARBA00022475"/>
    </source>
</evidence>
<sequence>MAKLLYRLGFASAKRPWVALVSWLVALGLAVGGFLAFGGTLSSTVTIPNTPTAQVTDRLAEEFPDASKGSGGIIFQTEDGSEFTDDQRDQIDALLDEVSAMEGIDSTVSPFATEAELENQRQELADGRDQVEQGREQAESGREQLEQATAQLDAAEAELDAGQEQLDAGRAQAEAAGMPEAAMAQFDQQQQQLDAGREDIESSRAEIAEQEEALEQGLTDAAEGEEALDLGERLLALTEDYSLVSEDGSTAEGTVMFTAASTDVDSDTSDALTSALDEADIEGVEILPSQAISQSMPQIIGVGEVIGLIVAAIVLVIMLGTFVTAGLPLLNALIGVGVGAVGALAFSSAVEMMSVTPVLGIMLGLAVGIDYALFIVNRHRRQLKSGLSVLESAGLANGTSGNAVVFAGTTVVIALAALNITGIPFLGLMGTVGAACVAIAVLVAITLTPALLGWIGHRALSRTERKVLAERTSSGEHTAYSAATKKAIQREQVEVKPMSTARAVLTTLGTVALLAVIALPFFDMRLGLPDGSSEPEDSASYQSYVATAEAFGEGRNGPLVVTVDLPEEAAGDENAILSEQATIGEQLGELDHVAAVVPAAVNDDETIAMFQVIPEEGPNAVSTEELIHTLRDTTPDTESTHLSVAGMTSGFIDVSEALSEALPTYLGVVVGLSLIIMVLVFRSILVPLIATGGFVLSVFAAMGGVVAIYQWGWLGEIFGVHSPGPVLSFLPTIMIGVLFGLAMDYQLFIASGMREAYAHGSPARLAVQEGFRAGRAVVAAAAIIMISVFGGFIFAHDAMIRPMGFGLAFGVLLDAFVVRMVLMPALMHLLGNSAWWLPKWLDKIMPNVDVEGAELERDHPGLAGADPQQVEVVSTDRT</sequence>
<dbReference type="PANTHER" id="PTHR33406">
    <property type="entry name" value="MEMBRANE PROTEIN MJ1562-RELATED"/>
    <property type="match status" value="1"/>
</dbReference>
<name>A0ABY8H4I9_9MICC</name>
<evidence type="ECO:0000256" key="5">
    <source>
        <dbReference type="ARBA" id="ARBA00023136"/>
    </source>
</evidence>
<protein>
    <submittedName>
        <fullName evidence="9">MMPL family transporter</fullName>
    </submittedName>
</protein>
<dbReference type="SUPFAM" id="SSF82866">
    <property type="entry name" value="Multidrug efflux transporter AcrB transmembrane domain"/>
    <property type="match status" value="2"/>
</dbReference>
<keyword evidence="5 7" id="KW-0472">Membrane</keyword>
<keyword evidence="4 7" id="KW-1133">Transmembrane helix</keyword>
<feature type="transmembrane region" description="Helical" evidence="7">
    <location>
        <begin position="688"/>
        <end position="709"/>
    </location>
</feature>
<reference evidence="9 10" key="1">
    <citation type="submission" date="2023-04" db="EMBL/GenBank/DDBJ databases">
        <title>Funneling lignin-derived compounds into biodiesel using alkali-halophilic Citricoccus sp. P2.</title>
        <authorList>
            <person name="Luo C.-B."/>
        </authorList>
    </citation>
    <scope>NUCLEOTIDE SEQUENCE [LARGE SCALE GENOMIC DNA]</scope>
    <source>
        <strain evidence="9 10">P2</strain>
    </source>
</reference>
<feature type="transmembrane region" description="Helical" evidence="7">
    <location>
        <begin position="432"/>
        <end position="456"/>
    </location>
</feature>
<feature type="region of interest" description="Disordered" evidence="6">
    <location>
        <begin position="123"/>
        <end position="146"/>
    </location>
</feature>
<keyword evidence="10" id="KW-1185">Reference proteome</keyword>
<evidence type="ECO:0000313" key="10">
    <source>
        <dbReference type="Proteomes" id="UP001219037"/>
    </source>
</evidence>
<feature type="transmembrane region" description="Helical" evidence="7">
    <location>
        <begin position="729"/>
        <end position="752"/>
    </location>
</feature>
<feature type="domain" description="SSD" evidence="8">
    <location>
        <begin position="329"/>
        <end position="454"/>
    </location>
</feature>
<feature type="compositionally biased region" description="Basic and acidic residues" evidence="6">
    <location>
        <begin position="123"/>
        <end position="145"/>
    </location>
</feature>
<feature type="transmembrane region" description="Helical" evidence="7">
    <location>
        <begin position="773"/>
        <end position="795"/>
    </location>
</feature>
<dbReference type="InterPro" id="IPR001036">
    <property type="entry name" value="Acrflvin-R"/>
</dbReference>
<evidence type="ECO:0000256" key="3">
    <source>
        <dbReference type="ARBA" id="ARBA00022692"/>
    </source>
</evidence>
<evidence type="ECO:0000256" key="7">
    <source>
        <dbReference type="SAM" id="Phobius"/>
    </source>
</evidence>
<feature type="transmembrane region" description="Helical" evidence="7">
    <location>
        <begin position="662"/>
        <end position="681"/>
    </location>
</feature>
<feature type="transmembrane region" description="Helical" evidence="7">
    <location>
        <begin position="299"/>
        <end position="322"/>
    </location>
</feature>
<dbReference type="RefSeq" id="WP_278157225.1">
    <property type="nucleotide sequence ID" value="NZ_CP121252.1"/>
</dbReference>
<dbReference type="Proteomes" id="UP001219037">
    <property type="component" value="Chromosome"/>
</dbReference>
<accession>A0ABY8H4I9</accession>
<feature type="transmembrane region" description="Helical" evidence="7">
    <location>
        <begin position="355"/>
        <end position="376"/>
    </location>
</feature>
<evidence type="ECO:0000313" key="9">
    <source>
        <dbReference type="EMBL" id="WFP16058.1"/>
    </source>
</evidence>
<feature type="transmembrane region" description="Helical" evidence="7">
    <location>
        <begin position="329"/>
        <end position="349"/>
    </location>
</feature>
<dbReference type="PROSITE" id="PS50156">
    <property type="entry name" value="SSD"/>
    <property type="match status" value="1"/>
</dbReference>
<evidence type="ECO:0000256" key="1">
    <source>
        <dbReference type="ARBA" id="ARBA00004651"/>
    </source>
</evidence>
<feature type="region of interest" description="Disordered" evidence="6">
    <location>
        <begin position="858"/>
        <end position="878"/>
    </location>
</feature>
<feature type="transmembrane region" description="Helical" evidence="7">
    <location>
        <begin position="503"/>
        <end position="522"/>
    </location>
</feature>
<dbReference type="InterPro" id="IPR050545">
    <property type="entry name" value="Mycobact_MmpL"/>
</dbReference>
<dbReference type="PANTHER" id="PTHR33406:SF13">
    <property type="entry name" value="MEMBRANE PROTEIN YDFJ"/>
    <property type="match status" value="1"/>
</dbReference>
<dbReference type="InterPro" id="IPR000731">
    <property type="entry name" value="SSD"/>
</dbReference>
<evidence type="ECO:0000256" key="4">
    <source>
        <dbReference type="ARBA" id="ARBA00022989"/>
    </source>
</evidence>
<keyword evidence="2" id="KW-1003">Cell membrane</keyword>
<evidence type="ECO:0000256" key="6">
    <source>
        <dbReference type="SAM" id="MobiDB-lite"/>
    </source>
</evidence>
<dbReference type="Pfam" id="PF03176">
    <property type="entry name" value="MMPL"/>
    <property type="match status" value="2"/>
</dbReference>
<dbReference type="InterPro" id="IPR004869">
    <property type="entry name" value="MMPL_dom"/>
</dbReference>
<dbReference type="Gene3D" id="1.20.1640.10">
    <property type="entry name" value="Multidrug efflux transporter AcrB transmembrane domain"/>
    <property type="match status" value="2"/>
</dbReference>